<comment type="caution">
    <text evidence="1">The sequence shown here is derived from an EMBL/GenBank/DDBJ whole genome shotgun (WGS) entry which is preliminary data.</text>
</comment>
<dbReference type="AlphaFoldDB" id="A0A645EQA1"/>
<organism evidence="1">
    <name type="scientific">bioreactor metagenome</name>
    <dbReference type="NCBI Taxonomy" id="1076179"/>
    <lineage>
        <taxon>unclassified sequences</taxon>
        <taxon>metagenomes</taxon>
        <taxon>ecological metagenomes</taxon>
    </lineage>
</organism>
<protein>
    <submittedName>
        <fullName evidence="1">Uncharacterized protein</fullName>
    </submittedName>
</protein>
<proteinExistence type="predicted"/>
<dbReference type="EMBL" id="VSSQ01050130">
    <property type="protein sequence ID" value="MPN04198.1"/>
    <property type="molecule type" value="Genomic_DNA"/>
</dbReference>
<evidence type="ECO:0000313" key="1">
    <source>
        <dbReference type="EMBL" id="MPN04198.1"/>
    </source>
</evidence>
<reference evidence="1" key="1">
    <citation type="submission" date="2019-08" db="EMBL/GenBank/DDBJ databases">
        <authorList>
            <person name="Kucharzyk K."/>
            <person name="Murdoch R.W."/>
            <person name="Higgins S."/>
            <person name="Loffler F."/>
        </authorList>
    </citation>
    <scope>NUCLEOTIDE SEQUENCE</scope>
</reference>
<gene>
    <name evidence="1" type="ORF">SDC9_151434</name>
</gene>
<accession>A0A645EQA1</accession>
<name>A0A645EQA1_9ZZZZ</name>
<sequence>MSSFSMKTTRVTACSASDFLADSSWVIRLMVQPVSSEARRTFWPLRPMAMARLSSSTTTSMACFSSSTTMEETSAGDRAPMTNCAGSADHSTMSMFSPPISLRTAVTREPRRPTQVPIGSMRGSFDLTAILARMPGSRAQAFNSIRPSSISGTSSSNSLMTNSGAVRDRMICGPRAPRSMRSR</sequence>